<accession>A0ABU1H047</accession>
<evidence type="ECO:0000313" key="2">
    <source>
        <dbReference type="Proteomes" id="UP001254564"/>
    </source>
</evidence>
<keyword evidence="2" id="KW-1185">Reference proteome</keyword>
<organism evidence="1 2">
    <name type="scientific">Vreelandella vilamensis</name>
    <dbReference type="NCBI Taxonomy" id="531309"/>
    <lineage>
        <taxon>Bacteria</taxon>
        <taxon>Pseudomonadati</taxon>
        <taxon>Pseudomonadota</taxon>
        <taxon>Gammaproteobacteria</taxon>
        <taxon>Oceanospirillales</taxon>
        <taxon>Halomonadaceae</taxon>
        <taxon>Vreelandella</taxon>
    </lineage>
</organism>
<dbReference type="EMBL" id="JARWAN010000002">
    <property type="protein sequence ID" value="MDR5897671.1"/>
    <property type="molecule type" value="Genomic_DNA"/>
</dbReference>
<protein>
    <submittedName>
        <fullName evidence="1">Uncharacterized protein</fullName>
    </submittedName>
</protein>
<dbReference type="Proteomes" id="UP001254564">
    <property type="component" value="Unassembled WGS sequence"/>
</dbReference>
<reference evidence="1 2" key="1">
    <citation type="submission" date="2023-04" db="EMBL/GenBank/DDBJ databases">
        <title>A long-awaited taxogenomic arrangement of the family Halomonadaceae.</title>
        <authorList>
            <person name="De La Haba R."/>
            <person name="Chuvochina M."/>
            <person name="Wittouck S."/>
            <person name="Arahal D.R."/>
            <person name="Sanchez-Porro C."/>
            <person name="Hugenholtz P."/>
            <person name="Ventosa A."/>
        </authorList>
    </citation>
    <scope>NUCLEOTIDE SEQUENCE [LARGE SCALE GENOMIC DNA]</scope>
    <source>
        <strain evidence="1 2">DSM 21020</strain>
    </source>
</reference>
<gene>
    <name evidence="1" type="ORF">QC823_01495</name>
</gene>
<name>A0ABU1H047_9GAMM</name>
<evidence type="ECO:0000313" key="1">
    <source>
        <dbReference type="EMBL" id="MDR5897671.1"/>
    </source>
</evidence>
<dbReference type="RefSeq" id="WP_309654598.1">
    <property type="nucleotide sequence ID" value="NZ_JARWAN010000002.1"/>
</dbReference>
<sequence>MEIHFSIKGSDEEVLNFFEQFVGESRASALITALDEAGAISRESPIDDPIFELLYEASWKTFYLCHILYVEDLLNEDGNYSLPYDYLETNWNLLDRSIASRIGGNVKIAQRLGIDPILSTRKRQKSRHCILSREAGHVLQYTLREWDTDYREWLAEAQLEYPEPQN</sequence>
<comment type="caution">
    <text evidence="1">The sequence shown here is derived from an EMBL/GenBank/DDBJ whole genome shotgun (WGS) entry which is preliminary data.</text>
</comment>
<proteinExistence type="predicted"/>